<evidence type="ECO:0000313" key="1">
    <source>
        <dbReference type="EMBL" id="KZM73313.1"/>
    </source>
</evidence>
<gene>
    <name evidence="1" type="ORF">AWN90_32140</name>
</gene>
<dbReference type="OrthoDB" id="4571506at2"/>
<dbReference type="RefSeq" id="WP_067590430.1">
    <property type="nucleotide sequence ID" value="NZ_JABMCZ010000001.1"/>
</dbReference>
<comment type="caution">
    <text evidence="1">The sequence shown here is derived from an EMBL/GenBank/DDBJ whole genome shotgun (WGS) entry which is preliminary data.</text>
</comment>
<sequence length="122" mass="13652">MSRSKDDTAALARRASEVHAELLAAYGEDWPDHLWNDIRPDDDAVPVDLPPLESSDDVMVPFTAELRIPRAAYERLIARAEEAGLERDELLSEWITAEASADDTVSRDEILALLARRQPRTA</sequence>
<evidence type="ECO:0000313" key="2">
    <source>
        <dbReference type="Proteomes" id="UP000076512"/>
    </source>
</evidence>
<dbReference type="AlphaFoldDB" id="A0A164MFM6"/>
<protein>
    <submittedName>
        <fullName evidence="1">Uncharacterized protein</fullName>
    </submittedName>
</protein>
<dbReference type="EMBL" id="LWGR01000007">
    <property type="protein sequence ID" value="KZM73313.1"/>
    <property type="molecule type" value="Genomic_DNA"/>
</dbReference>
<dbReference type="Proteomes" id="UP000076512">
    <property type="component" value="Unassembled WGS sequence"/>
</dbReference>
<accession>A0A164MFM6</accession>
<reference evidence="1 2" key="1">
    <citation type="submission" date="2016-04" db="EMBL/GenBank/DDBJ databases">
        <authorList>
            <person name="Evans L.H."/>
            <person name="Alamgir A."/>
            <person name="Owens N."/>
            <person name="Weber N.D."/>
            <person name="Virtaneva K."/>
            <person name="Barbian K."/>
            <person name="Babar A."/>
            <person name="Rosenke K."/>
        </authorList>
    </citation>
    <scope>NUCLEOTIDE SEQUENCE [LARGE SCALE GENOMIC DNA]</scope>
    <source>
        <strain evidence="1 2">IFM 0406</strain>
    </source>
</reference>
<organism evidence="1 2">
    <name type="scientific">Nocardia terpenica</name>
    <dbReference type="NCBI Taxonomy" id="455432"/>
    <lineage>
        <taxon>Bacteria</taxon>
        <taxon>Bacillati</taxon>
        <taxon>Actinomycetota</taxon>
        <taxon>Actinomycetes</taxon>
        <taxon>Mycobacteriales</taxon>
        <taxon>Nocardiaceae</taxon>
        <taxon>Nocardia</taxon>
    </lineage>
</organism>
<name>A0A164MFM6_9NOCA</name>
<proteinExistence type="predicted"/>
<keyword evidence="2" id="KW-1185">Reference proteome</keyword>